<dbReference type="AlphaFoldDB" id="A0A412EZP3"/>
<dbReference type="PANTHER" id="PTHR40074:SF2">
    <property type="entry name" value="O-ACETYLTRANSFERASE WECH"/>
    <property type="match status" value="1"/>
</dbReference>
<keyword evidence="4 7" id="KW-0812">Transmembrane</keyword>
<dbReference type="Pfam" id="PF01757">
    <property type="entry name" value="Acyl_transf_3"/>
    <property type="match status" value="1"/>
</dbReference>
<feature type="transmembrane region" description="Helical" evidence="7">
    <location>
        <begin position="277"/>
        <end position="297"/>
    </location>
</feature>
<keyword evidence="6 7" id="KW-0472">Membrane</keyword>
<comment type="caution">
    <text evidence="9">The sequence shown here is derived from an EMBL/GenBank/DDBJ whole genome shotgun (WGS) entry which is preliminary data.</text>
</comment>
<feature type="transmembrane region" description="Helical" evidence="7">
    <location>
        <begin position="303"/>
        <end position="328"/>
    </location>
</feature>
<gene>
    <name evidence="9" type="ORF">DWY33_09430</name>
</gene>
<name>A0A412EZP3_9FIRM</name>
<dbReference type="GO" id="GO:0005886">
    <property type="term" value="C:plasma membrane"/>
    <property type="evidence" value="ECO:0007669"/>
    <property type="project" value="UniProtKB-SubCell"/>
</dbReference>
<feature type="transmembrane region" description="Helical" evidence="7">
    <location>
        <begin position="121"/>
        <end position="137"/>
    </location>
</feature>
<evidence type="ECO:0000256" key="2">
    <source>
        <dbReference type="ARBA" id="ARBA00007400"/>
    </source>
</evidence>
<evidence type="ECO:0000256" key="6">
    <source>
        <dbReference type="ARBA" id="ARBA00023136"/>
    </source>
</evidence>
<keyword evidence="5 7" id="KW-1133">Transmembrane helix</keyword>
<keyword evidence="3" id="KW-1003">Cell membrane</keyword>
<dbReference type="EMBL" id="QRUK01000016">
    <property type="protein sequence ID" value="RGR58476.1"/>
    <property type="molecule type" value="Genomic_DNA"/>
</dbReference>
<evidence type="ECO:0000313" key="10">
    <source>
        <dbReference type="Proteomes" id="UP000283652"/>
    </source>
</evidence>
<feature type="transmembrane region" description="Helical" evidence="7">
    <location>
        <begin position="80"/>
        <end position="101"/>
    </location>
</feature>
<dbReference type="InterPro" id="IPR002656">
    <property type="entry name" value="Acyl_transf_3_dom"/>
</dbReference>
<feature type="transmembrane region" description="Helical" evidence="7">
    <location>
        <begin position="149"/>
        <end position="171"/>
    </location>
</feature>
<accession>A0A412EZP3</accession>
<protein>
    <submittedName>
        <fullName evidence="9">Acyltransferase</fullName>
    </submittedName>
</protein>
<feature type="transmembrane region" description="Helical" evidence="7">
    <location>
        <begin position="236"/>
        <end position="256"/>
    </location>
</feature>
<sequence length="366" mass="41767">MSKKVSRNSNIELLRIISMLMVLVLHCLSGGGALIYKLGARLYVYWWLEALAIVAVDIFVLISGYFLCESKFKAKNVFKTAVGGVWIYSILFSLLAMKIAGEGINYGLLIKACVPILTKKYWFVNSYILLYILSPYINKLIHSLTKKQFSLLIGYFILFFSIRPTVFPLTWSQDGTGGMGIIGFIMLYCIGAWIRLYYKNGKKTYQWLMIYLLCSFLLVVSKVGILRINENISTKFYSYVSPIVLIEAVALFFVFLSKKAMNKKAGNLINKIAKHSFSVYIIHFSMMSVLFTEVFHVNTYVAHIGSGVAAVFVSVTITYVVCTIIDIIKDYLFEKIGLLLQKSCLNRVYNNICLKWEKQLDKLYED</sequence>
<evidence type="ECO:0000256" key="7">
    <source>
        <dbReference type="SAM" id="Phobius"/>
    </source>
</evidence>
<dbReference type="GO" id="GO:0009246">
    <property type="term" value="P:enterobacterial common antigen biosynthetic process"/>
    <property type="evidence" value="ECO:0007669"/>
    <property type="project" value="TreeGrafter"/>
</dbReference>
<dbReference type="Proteomes" id="UP000283652">
    <property type="component" value="Unassembled WGS sequence"/>
</dbReference>
<evidence type="ECO:0000313" key="9">
    <source>
        <dbReference type="EMBL" id="RGR58476.1"/>
    </source>
</evidence>
<evidence type="ECO:0000256" key="1">
    <source>
        <dbReference type="ARBA" id="ARBA00004651"/>
    </source>
</evidence>
<evidence type="ECO:0000259" key="8">
    <source>
        <dbReference type="Pfam" id="PF01757"/>
    </source>
</evidence>
<evidence type="ECO:0000256" key="3">
    <source>
        <dbReference type="ARBA" id="ARBA00022475"/>
    </source>
</evidence>
<organism evidence="9 10">
    <name type="scientific">Dorea formicigenerans</name>
    <dbReference type="NCBI Taxonomy" id="39486"/>
    <lineage>
        <taxon>Bacteria</taxon>
        <taxon>Bacillati</taxon>
        <taxon>Bacillota</taxon>
        <taxon>Clostridia</taxon>
        <taxon>Lachnospirales</taxon>
        <taxon>Lachnospiraceae</taxon>
        <taxon>Dorea</taxon>
    </lineage>
</organism>
<keyword evidence="9" id="KW-0808">Transferase</keyword>
<evidence type="ECO:0000256" key="4">
    <source>
        <dbReference type="ARBA" id="ARBA00022692"/>
    </source>
</evidence>
<comment type="similarity">
    <text evidence="2">Belongs to the acyltransferase 3 family.</text>
</comment>
<reference evidence="9 10" key="1">
    <citation type="submission" date="2018-08" db="EMBL/GenBank/DDBJ databases">
        <title>A genome reference for cultivated species of the human gut microbiota.</title>
        <authorList>
            <person name="Zou Y."/>
            <person name="Xue W."/>
            <person name="Luo G."/>
        </authorList>
    </citation>
    <scope>NUCLEOTIDE SEQUENCE [LARGE SCALE GENOMIC DNA]</scope>
    <source>
        <strain evidence="9 10">AF25-11</strain>
    </source>
</reference>
<dbReference type="PANTHER" id="PTHR40074">
    <property type="entry name" value="O-ACETYLTRANSFERASE WECH"/>
    <property type="match status" value="1"/>
</dbReference>
<feature type="domain" description="Acyltransferase 3" evidence="8">
    <location>
        <begin position="9"/>
        <end position="320"/>
    </location>
</feature>
<keyword evidence="9" id="KW-0012">Acyltransferase</keyword>
<proteinExistence type="inferred from homology"/>
<feature type="transmembrane region" description="Helical" evidence="7">
    <location>
        <begin position="205"/>
        <end position="224"/>
    </location>
</feature>
<comment type="subcellular location">
    <subcellularLocation>
        <location evidence="1">Cell membrane</location>
        <topology evidence="1">Multi-pass membrane protein</topology>
    </subcellularLocation>
</comment>
<feature type="transmembrane region" description="Helical" evidence="7">
    <location>
        <begin position="42"/>
        <end position="68"/>
    </location>
</feature>
<feature type="transmembrane region" description="Helical" evidence="7">
    <location>
        <begin position="12"/>
        <end position="36"/>
    </location>
</feature>
<dbReference type="RefSeq" id="WP_118398670.1">
    <property type="nucleotide sequence ID" value="NZ_QRUK01000016.1"/>
</dbReference>
<evidence type="ECO:0000256" key="5">
    <source>
        <dbReference type="ARBA" id="ARBA00022989"/>
    </source>
</evidence>
<feature type="transmembrane region" description="Helical" evidence="7">
    <location>
        <begin position="177"/>
        <end position="198"/>
    </location>
</feature>
<dbReference type="GO" id="GO:0016413">
    <property type="term" value="F:O-acetyltransferase activity"/>
    <property type="evidence" value="ECO:0007669"/>
    <property type="project" value="TreeGrafter"/>
</dbReference>